<dbReference type="GO" id="GO:0000976">
    <property type="term" value="F:transcription cis-regulatory region binding"/>
    <property type="evidence" value="ECO:0007669"/>
    <property type="project" value="TreeGrafter"/>
</dbReference>
<dbReference type="PRINTS" id="PR00455">
    <property type="entry name" value="HTHTETR"/>
</dbReference>
<dbReference type="PANTHER" id="PTHR30055:SF234">
    <property type="entry name" value="HTH-TYPE TRANSCRIPTIONAL REGULATOR BETI"/>
    <property type="match status" value="1"/>
</dbReference>
<evidence type="ECO:0000256" key="2">
    <source>
        <dbReference type="ARBA" id="ARBA00023125"/>
    </source>
</evidence>
<keyword evidence="1" id="KW-0805">Transcription regulation</keyword>
<dbReference type="GO" id="GO:0003700">
    <property type="term" value="F:DNA-binding transcription factor activity"/>
    <property type="evidence" value="ECO:0007669"/>
    <property type="project" value="TreeGrafter"/>
</dbReference>
<dbReference type="InterPro" id="IPR001647">
    <property type="entry name" value="HTH_TetR"/>
</dbReference>
<name>A0A855WXQ2_9BACT</name>
<dbReference type="PROSITE" id="PS50977">
    <property type="entry name" value="HTH_TETR_2"/>
    <property type="match status" value="1"/>
</dbReference>
<organism evidence="6 7">
    <name type="scientific">candidate division GN15 bacterium</name>
    <dbReference type="NCBI Taxonomy" id="2072418"/>
    <lineage>
        <taxon>Bacteria</taxon>
        <taxon>candidate division GN15</taxon>
    </lineage>
</organism>
<dbReference type="Gene3D" id="1.10.357.10">
    <property type="entry name" value="Tetracycline Repressor, domain 2"/>
    <property type="match status" value="1"/>
</dbReference>
<evidence type="ECO:0000256" key="3">
    <source>
        <dbReference type="ARBA" id="ARBA00023163"/>
    </source>
</evidence>
<feature type="DNA-binding region" description="H-T-H motif" evidence="4">
    <location>
        <begin position="37"/>
        <end position="56"/>
    </location>
</feature>
<evidence type="ECO:0000313" key="6">
    <source>
        <dbReference type="EMBL" id="PWB68273.1"/>
    </source>
</evidence>
<dbReference type="InterPro" id="IPR050109">
    <property type="entry name" value="HTH-type_TetR-like_transc_reg"/>
</dbReference>
<dbReference type="PROSITE" id="PS01081">
    <property type="entry name" value="HTH_TETR_1"/>
    <property type="match status" value="1"/>
</dbReference>
<evidence type="ECO:0000313" key="7">
    <source>
        <dbReference type="Proteomes" id="UP000250918"/>
    </source>
</evidence>
<dbReference type="SUPFAM" id="SSF46689">
    <property type="entry name" value="Homeodomain-like"/>
    <property type="match status" value="1"/>
</dbReference>
<reference evidence="6 7" key="1">
    <citation type="journal article" date="2018" name="ISME J.">
        <title>A methanotrophic archaeon couples anaerobic oxidation of methane to Fe(III) reduction.</title>
        <authorList>
            <person name="Cai C."/>
            <person name="Leu A.O."/>
            <person name="Xie G.J."/>
            <person name="Guo J."/>
            <person name="Feng Y."/>
            <person name="Zhao J.X."/>
            <person name="Tyson G.W."/>
            <person name="Yuan Z."/>
            <person name="Hu S."/>
        </authorList>
    </citation>
    <scope>NUCLEOTIDE SEQUENCE [LARGE SCALE GENOMIC DNA]</scope>
    <source>
        <strain evidence="6">FeB_12</strain>
    </source>
</reference>
<comment type="caution">
    <text evidence="6">The sequence shown here is derived from an EMBL/GenBank/DDBJ whole genome shotgun (WGS) entry which is preliminary data.</text>
</comment>
<dbReference type="Proteomes" id="UP000250918">
    <property type="component" value="Unassembled WGS sequence"/>
</dbReference>
<evidence type="ECO:0000256" key="4">
    <source>
        <dbReference type="PROSITE-ProRule" id="PRU00335"/>
    </source>
</evidence>
<sequence length="207" mass="24041">MGRKIKQSPKLPAEKRRHQLLQAAHQLFASKGYRESSTDDIARKAGLTKGAFYFHFKSKEEILLALMRRQAEGFRQILTEKVDHMSGPGDLLRVMLKECPFESSREFRSMVDIWSQAMRVARIRKYFTQIHEESTRFLVDHMAARTGWNRDELYQSVVLTLSLADGLAAHRAMDPKLVNANAQIALFRSMSESWLSRKKRMTKKRKV</sequence>
<dbReference type="AlphaFoldDB" id="A0A855WXQ2"/>
<dbReference type="InterPro" id="IPR009057">
    <property type="entry name" value="Homeodomain-like_sf"/>
</dbReference>
<dbReference type="EMBL" id="PQAP01000208">
    <property type="protein sequence ID" value="PWB68273.1"/>
    <property type="molecule type" value="Genomic_DNA"/>
</dbReference>
<dbReference type="InterPro" id="IPR023772">
    <property type="entry name" value="DNA-bd_HTH_TetR-type_CS"/>
</dbReference>
<evidence type="ECO:0000256" key="1">
    <source>
        <dbReference type="ARBA" id="ARBA00023015"/>
    </source>
</evidence>
<dbReference type="FunFam" id="1.10.10.60:FF:000141">
    <property type="entry name" value="TetR family transcriptional regulator"/>
    <property type="match status" value="1"/>
</dbReference>
<protein>
    <recommendedName>
        <fullName evidence="5">HTH tetR-type domain-containing protein</fullName>
    </recommendedName>
</protein>
<gene>
    <name evidence="6" type="ORF">C3F09_11955</name>
</gene>
<accession>A0A855WXQ2</accession>
<keyword evidence="3" id="KW-0804">Transcription</keyword>
<dbReference type="PANTHER" id="PTHR30055">
    <property type="entry name" value="HTH-TYPE TRANSCRIPTIONAL REGULATOR RUTR"/>
    <property type="match status" value="1"/>
</dbReference>
<feature type="domain" description="HTH tetR-type" evidence="5">
    <location>
        <begin position="14"/>
        <end position="74"/>
    </location>
</feature>
<proteinExistence type="predicted"/>
<dbReference type="Pfam" id="PF00440">
    <property type="entry name" value="TetR_N"/>
    <property type="match status" value="1"/>
</dbReference>
<evidence type="ECO:0000259" key="5">
    <source>
        <dbReference type="PROSITE" id="PS50977"/>
    </source>
</evidence>
<keyword evidence="2 4" id="KW-0238">DNA-binding</keyword>